<dbReference type="Pfam" id="PF22200">
    <property type="entry name" value="ExsA_N"/>
    <property type="match status" value="1"/>
</dbReference>
<protein>
    <submittedName>
        <fullName evidence="5">AraC-like DNA-binding protein</fullName>
    </submittedName>
</protein>
<organism evidence="5 6">
    <name type="scientific">Pedobacter cryoconitis</name>
    <dbReference type="NCBI Taxonomy" id="188932"/>
    <lineage>
        <taxon>Bacteria</taxon>
        <taxon>Pseudomonadati</taxon>
        <taxon>Bacteroidota</taxon>
        <taxon>Sphingobacteriia</taxon>
        <taxon>Sphingobacteriales</taxon>
        <taxon>Sphingobacteriaceae</taxon>
        <taxon>Pedobacter</taxon>
    </lineage>
</organism>
<gene>
    <name evidence="5" type="ORF">HDE68_003014</name>
</gene>
<evidence type="ECO:0000259" key="4">
    <source>
        <dbReference type="PROSITE" id="PS01124"/>
    </source>
</evidence>
<name>A0A7W9DZL2_9SPHI</name>
<dbReference type="SMART" id="SM00342">
    <property type="entry name" value="HTH_ARAC"/>
    <property type="match status" value="1"/>
</dbReference>
<keyword evidence="2 5" id="KW-0238">DNA-binding</keyword>
<dbReference type="SUPFAM" id="SSF46689">
    <property type="entry name" value="Homeodomain-like"/>
    <property type="match status" value="1"/>
</dbReference>
<evidence type="ECO:0000256" key="3">
    <source>
        <dbReference type="ARBA" id="ARBA00023163"/>
    </source>
</evidence>
<dbReference type="Proteomes" id="UP000537204">
    <property type="component" value="Unassembled WGS sequence"/>
</dbReference>
<evidence type="ECO:0000256" key="2">
    <source>
        <dbReference type="ARBA" id="ARBA00023125"/>
    </source>
</evidence>
<dbReference type="RefSeq" id="WP_183882988.1">
    <property type="nucleotide sequence ID" value="NZ_JACHCE010000004.1"/>
</dbReference>
<dbReference type="Gene3D" id="1.10.10.60">
    <property type="entry name" value="Homeodomain-like"/>
    <property type="match status" value="1"/>
</dbReference>
<dbReference type="PANTHER" id="PTHR43280:SF2">
    <property type="entry name" value="HTH-TYPE TRANSCRIPTIONAL REGULATOR EXSA"/>
    <property type="match status" value="1"/>
</dbReference>
<proteinExistence type="predicted"/>
<reference evidence="5 6" key="1">
    <citation type="submission" date="2020-08" db="EMBL/GenBank/DDBJ databases">
        <title>Genomic Encyclopedia of Type Strains, Phase IV (KMG-V): Genome sequencing to study the core and pangenomes of soil and plant-associated prokaryotes.</title>
        <authorList>
            <person name="Whitman W."/>
        </authorList>
    </citation>
    <scope>NUCLEOTIDE SEQUENCE [LARGE SCALE GENOMIC DNA]</scope>
    <source>
        <strain evidence="5 6">S3M1</strain>
    </source>
</reference>
<keyword evidence="3" id="KW-0804">Transcription</keyword>
<dbReference type="GO" id="GO:0043565">
    <property type="term" value="F:sequence-specific DNA binding"/>
    <property type="evidence" value="ECO:0007669"/>
    <property type="project" value="InterPro"/>
</dbReference>
<evidence type="ECO:0000313" key="5">
    <source>
        <dbReference type="EMBL" id="MBB5637101.1"/>
    </source>
</evidence>
<dbReference type="AlphaFoldDB" id="A0A7W9DZL2"/>
<dbReference type="Pfam" id="PF12833">
    <property type="entry name" value="HTH_18"/>
    <property type="match status" value="1"/>
</dbReference>
<dbReference type="PANTHER" id="PTHR43280">
    <property type="entry name" value="ARAC-FAMILY TRANSCRIPTIONAL REGULATOR"/>
    <property type="match status" value="1"/>
</dbReference>
<dbReference type="EMBL" id="JACHCE010000004">
    <property type="protein sequence ID" value="MBB5637101.1"/>
    <property type="molecule type" value="Genomic_DNA"/>
</dbReference>
<dbReference type="InterPro" id="IPR009057">
    <property type="entry name" value="Homeodomain-like_sf"/>
</dbReference>
<feature type="domain" description="HTH araC/xylS-type" evidence="4">
    <location>
        <begin position="179"/>
        <end position="277"/>
    </location>
</feature>
<dbReference type="GO" id="GO:0003700">
    <property type="term" value="F:DNA-binding transcription factor activity"/>
    <property type="evidence" value="ECO:0007669"/>
    <property type="project" value="InterPro"/>
</dbReference>
<dbReference type="InterPro" id="IPR054015">
    <property type="entry name" value="ExsA-like_N"/>
</dbReference>
<dbReference type="PROSITE" id="PS01124">
    <property type="entry name" value="HTH_ARAC_FAMILY_2"/>
    <property type="match status" value="1"/>
</dbReference>
<comment type="caution">
    <text evidence="5">The sequence shown here is derived from an EMBL/GenBank/DDBJ whole genome shotgun (WGS) entry which is preliminary data.</text>
</comment>
<sequence>MESKIDILVYNFMDVFYGCIIRNSNICEEKIPNHTLVYLIDGELVMDIKDKRIIFKKGDAFLLRRNHLPRVTKRLAKKDGLFKGIFLELRPAFLKSFVAQNRISLAGHIEKNRNLTHEILPKHPFLNGLFLSLEQYFDSNTHPTEKLMINKLNEAVLALLKVRPEFGDMLFDFEDPWKIDLESFMLKYFKSNLSLNEFANYTGRSLTTFKRDFKSLFNETPSRWVMKQRLKEAYDLISLKHAKPSEIYLEVGFNNFSHFSASFIKEFGQSPSSLLDDHG</sequence>
<evidence type="ECO:0000256" key="1">
    <source>
        <dbReference type="ARBA" id="ARBA00023015"/>
    </source>
</evidence>
<dbReference type="InterPro" id="IPR018060">
    <property type="entry name" value="HTH_AraC"/>
</dbReference>
<keyword evidence="1" id="KW-0805">Transcription regulation</keyword>
<evidence type="ECO:0000313" key="6">
    <source>
        <dbReference type="Proteomes" id="UP000537204"/>
    </source>
</evidence>
<accession>A0A7W9DZL2</accession>